<dbReference type="GeneID" id="87882083"/>
<evidence type="ECO:0000259" key="4">
    <source>
        <dbReference type="Pfam" id="PF25053"/>
    </source>
</evidence>
<name>A0AAJ0GRU0_9PEZI</name>
<dbReference type="InterPro" id="IPR056693">
    <property type="entry name" value="DUF7791"/>
</dbReference>
<gene>
    <name evidence="5" type="ORF">B0T15DRAFT_256211</name>
</gene>
<dbReference type="SUPFAM" id="SSF52540">
    <property type="entry name" value="P-loop containing nucleoside triphosphate hydrolases"/>
    <property type="match status" value="1"/>
</dbReference>
<evidence type="ECO:0008006" key="7">
    <source>
        <dbReference type="Google" id="ProtNLM"/>
    </source>
</evidence>
<dbReference type="RefSeq" id="XP_062720729.1">
    <property type="nucleotide sequence ID" value="XM_062863254.1"/>
</dbReference>
<accession>A0AAJ0GRU0</accession>
<dbReference type="InterPro" id="IPR056884">
    <property type="entry name" value="NPHP3-like_N"/>
</dbReference>
<dbReference type="Pfam" id="PF25053">
    <property type="entry name" value="DUF7791"/>
    <property type="match status" value="1"/>
</dbReference>
<dbReference type="EMBL" id="JAUDZG010000005">
    <property type="protein sequence ID" value="KAK3304949.1"/>
    <property type="molecule type" value="Genomic_DNA"/>
</dbReference>
<dbReference type="PANTHER" id="PTHR10039:SF5">
    <property type="entry name" value="NACHT DOMAIN-CONTAINING PROTEIN"/>
    <property type="match status" value="1"/>
</dbReference>
<reference evidence="5" key="1">
    <citation type="journal article" date="2023" name="Mol. Phylogenet. Evol.">
        <title>Genome-scale phylogeny and comparative genomics of the fungal order Sordariales.</title>
        <authorList>
            <person name="Hensen N."/>
            <person name="Bonometti L."/>
            <person name="Westerberg I."/>
            <person name="Brannstrom I.O."/>
            <person name="Guillou S."/>
            <person name="Cros-Aarteil S."/>
            <person name="Calhoun S."/>
            <person name="Haridas S."/>
            <person name="Kuo A."/>
            <person name="Mondo S."/>
            <person name="Pangilinan J."/>
            <person name="Riley R."/>
            <person name="LaButti K."/>
            <person name="Andreopoulos B."/>
            <person name="Lipzen A."/>
            <person name="Chen C."/>
            <person name="Yan M."/>
            <person name="Daum C."/>
            <person name="Ng V."/>
            <person name="Clum A."/>
            <person name="Steindorff A."/>
            <person name="Ohm R.A."/>
            <person name="Martin F."/>
            <person name="Silar P."/>
            <person name="Natvig D.O."/>
            <person name="Lalanne C."/>
            <person name="Gautier V."/>
            <person name="Ament-Velasquez S.L."/>
            <person name="Kruys A."/>
            <person name="Hutchinson M.I."/>
            <person name="Powell A.J."/>
            <person name="Barry K."/>
            <person name="Miller A.N."/>
            <person name="Grigoriev I.V."/>
            <person name="Debuchy R."/>
            <person name="Gladieux P."/>
            <person name="Hiltunen Thoren M."/>
            <person name="Johannesson H."/>
        </authorList>
    </citation>
    <scope>NUCLEOTIDE SEQUENCE</scope>
    <source>
        <strain evidence="5">CBS 333.67</strain>
    </source>
</reference>
<dbReference type="Gene3D" id="3.40.50.300">
    <property type="entry name" value="P-loop containing nucleotide triphosphate hydrolases"/>
    <property type="match status" value="1"/>
</dbReference>
<reference evidence="5" key="2">
    <citation type="submission" date="2023-06" db="EMBL/GenBank/DDBJ databases">
        <authorList>
            <consortium name="Lawrence Berkeley National Laboratory"/>
            <person name="Mondo S.J."/>
            <person name="Hensen N."/>
            <person name="Bonometti L."/>
            <person name="Westerberg I."/>
            <person name="Brannstrom I.O."/>
            <person name="Guillou S."/>
            <person name="Cros-Aarteil S."/>
            <person name="Calhoun S."/>
            <person name="Haridas S."/>
            <person name="Kuo A."/>
            <person name="Pangilinan J."/>
            <person name="Riley R."/>
            <person name="Labutti K."/>
            <person name="Andreopoulos B."/>
            <person name="Lipzen A."/>
            <person name="Chen C."/>
            <person name="Yanf M."/>
            <person name="Daum C."/>
            <person name="Ng V."/>
            <person name="Clum A."/>
            <person name="Steindorff A."/>
            <person name="Ohm R."/>
            <person name="Martin F."/>
            <person name="Silar P."/>
            <person name="Natvig D."/>
            <person name="Lalanne C."/>
            <person name="Gautier V."/>
            <person name="Ament-Velasquez S.L."/>
            <person name="Kruys A."/>
            <person name="Hutchinson M.I."/>
            <person name="Powell A.J."/>
            <person name="Barry K."/>
            <person name="Miller A.N."/>
            <person name="Grigoriev I.V."/>
            <person name="Debuchy R."/>
            <person name="Gladieux P."/>
            <person name="Thoren M.H."/>
            <person name="Johannesson H."/>
        </authorList>
    </citation>
    <scope>NUCLEOTIDE SEQUENCE</scope>
    <source>
        <strain evidence="5">CBS 333.67</strain>
    </source>
</reference>
<dbReference type="AlphaFoldDB" id="A0AAJ0GRU0"/>
<dbReference type="InterPro" id="IPR027417">
    <property type="entry name" value="P-loop_NTPase"/>
</dbReference>
<evidence type="ECO:0000256" key="1">
    <source>
        <dbReference type="ARBA" id="ARBA00022737"/>
    </source>
</evidence>
<feature type="domain" description="Nephrocystin 3-like N-terminal" evidence="3">
    <location>
        <begin position="221"/>
        <end position="396"/>
    </location>
</feature>
<evidence type="ECO:0000313" key="6">
    <source>
        <dbReference type="Proteomes" id="UP001273166"/>
    </source>
</evidence>
<evidence type="ECO:0000256" key="2">
    <source>
        <dbReference type="SAM" id="MobiDB-lite"/>
    </source>
</evidence>
<protein>
    <recommendedName>
        <fullName evidence="7">NACHT domain-containing protein</fullName>
    </recommendedName>
</protein>
<dbReference type="Proteomes" id="UP001273166">
    <property type="component" value="Unassembled WGS sequence"/>
</dbReference>
<keyword evidence="1" id="KW-0677">Repeat</keyword>
<dbReference type="Pfam" id="PF24883">
    <property type="entry name" value="NPHP3_N"/>
    <property type="match status" value="1"/>
</dbReference>
<keyword evidence="6" id="KW-1185">Reference proteome</keyword>
<feature type="region of interest" description="Disordered" evidence="2">
    <location>
        <begin position="99"/>
        <end position="127"/>
    </location>
</feature>
<proteinExistence type="predicted"/>
<feature type="domain" description="DUF7791" evidence="4">
    <location>
        <begin position="528"/>
        <end position="617"/>
    </location>
</feature>
<evidence type="ECO:0000259" key="3">
    <source>
        <dbReference type="Pfam" id="PF24883"/>
    </source>
</evidence>
<feature type="compositionally biased region" description="Acidic residues" evidence="2">
    <location>
        <begin position="103"/>
        <end position="114"/>
    </location>
</feature>
<evidence type="ECO:0000313" key="5">
    <source>
        <dbReference type="EMBL" id="KAK3304949.1"/>
    </source>
</evidence>
<comment type="caution">
    <text evidence="5">The sequence shown here is derived from an EMBL/GenBank/DDBJ whole genome shotgun (WGS) entry which is preliminary data.</text>
</comment>
<sequence length="650" mass="74724">MNFLKKLKRGEKKNSVWRSLQVKWMSMRKAGEVESMADRLSEYRSEIMLRLSLILSDQQSSIKVQLEQIRKEASKLHTVTASQLDTLRSDILDAVKAIRNREDESDSDSEEIAEEGERVPSPQPETDDLRGVQKLLMELVSSARSATAQHQILRQLDFQSRNSREDMIYDAQMGTYEWMLESSDSDEHRTSDRESSVSKPVYPGELAFSVETSRRRRRPQSVFMSWLRSGYHIFHVSGKAGSGKSTSMKFLYNDVRTKAALEEWAGSKKLVMAHFYFWHSAQDELQNSLEGLYRSILFEVLRQCPDMIPEVFPDDWDAMANERVTQPLPSQHMPPRAIKCALQRFVSKNSNRTHRFCLFIDGHDEYNGDSAAHWELARLLQSWTQGSDIKMCISARPHTEYLVTLGGPPNTSIHLHELTRCDILSFSIQMLDKEPNCAGLSEADHHDLVRRIVEKAEGVFLWTYLTVRLLLDSLGRRDKPEVLLKRLDGVPDGLDDLYQRLLGTVLPADRRRSDLMLLLAVTNPFPQSLNAILFVWLEEVDADPTIFPFTSRFAPITDAAVRDAHDYVQRQVRSLTNGLLEVYADEGADEGAHSFSPFFSRRVEFFHRTARDYLAETLRFETLRTRHFAHLNLQDTFARLRLAEFLCGVS</sequence>
<dbReference type="PANTHER" id="PTHR10039">
    <property type="entry name" value="AMELOGENIN"/>
    <property type="match status" value="1"/>
</dbReference>
<organism evidence="5 6">
    <name type="scientific">Chaetomium strumarium</name>
    <dbReference type="NCBI Taxonomy" id="1170767"/>
    <lineage>
        <taxon>Eukaryota</taxon>
        <taxon>Fungi</taxon>
        <taxon>Dikarya</taxon>
        <taxon>Ascomycota</taxon>
        <taxon>Pezizomycotina</taxon>
        <taxon>Sordariomycetes</taxon>
        <taxon>Sordariomycetidae</taxon>
        <taxon>Sordariales</taxon>
        <taxon>Chaetomiaceae</taxon>
        <taxon>Chaetomium</taxon>
    </lineage>
</organism>